<organism evidence="2 3">
    <name type="scientific">Roseateles paludis</name>
    <dbReference type="NCBI Taxonomy" id="3145238"/>
    <lineage>
        <taxon>Bacteria</taxon>
        <taxon>Pseudomonadati</taxon>
        <taxon>Pseudomonadota</taxon>
        <taxon>Betaproteobacteria</taxon>
        <taxon>Burkholderiales</taxon>
        <taxon>Sphaerotilaceae</taxon>
        <taxon>Roseateles</taxon>
    </lineage>
</organism>
<dbReference type="Gene3D" id="3.40.50.1820">
    <property type="entry name" value="alpha/beta hydrolase"/>
    <property type="match status" value="1"/>
</dbReference>
<sequence>MSARIWGLSLGGLLCGLLVTLWVAGDLLSRPAAREVGPPPQELGAQTVSLSTVPGQHVVGWFARGESQGAVLLLHGVRGDRRQMTERALFLQQAGDATLQIDLPAHGESSGERITFGAREAAGVEAAVRFLRQTLPGVQIAVIGVSLGAASTVLAGLDPALQAVILESMYPTIDEAVQDRLAMRLGRVGAGLAPLLLWQLPLRVGLSAEALRPIDRLPSLGAPVLIASGADDQHTLWPETQRLFDAAKEPKVLWRVEGAAHVDLHDHAPEPYRQRVLEFLAQHLRGGAAQTAH</sequence>
<accession>A0ABV0G298</accession>
<dbReference type="PANTHER" id="PTHR43358">
    <property type="entry name" value="ALPHA/BETA-HYDROLASE"/>
    <property type="match status" value="1"/>
</dbReference>
<name>A0ABV0G298_9BURK</name>
<comment type="caution">
    <text evidence="2">The sequence shown here is derived from an EMBL/GenBank/DDBJ whole genome shotgun (WGS) entry which is preliminary data.</text>
</comment>
<protein>
    <submittedName>
        <fullName evidence="2">Alpha/beta hydrolase</fullName>
    </submittedName>
</protein>
<evidence type="ECO:0000313" key="2">
    <source>
        <dbReference type="EMBL" id="MEO3691851.1"/>
    </source>
</evidence>
<dbReference type="Pfam" id="PF12146">
    <property type="entry name" value="Hydrolase_4"/>
    <property type="match status" value="1"/>
</dbReference>
<dbReference type="GO" id="GO:0016787">
    <property type="term" value="F:hydrolase activity"/>
    <property type="evidence" value="ECO:0007669"/>
    <property type="project" value="UniProtKB-KW"/>
</dbReference>
<dbReference type="InterPro" id="IPR029058">
    <property type="entry name" value="AB_hydrolase_fold"/>
</dbReference>
<dbReference type="RefSeq" id="WP_347704660.1">
    <property type="nucleotide sequence ID" value="NZ_JBDPZD010000002.1"/>
</dbReference>
<keyword evidence="3" id="KW-1185">Reference proteome</keyword>
<evidence type="ECO:0000259" key="1">
    <source>
        <dbReference type="Pfam" id="PF12146"/>
    </source>
</evidence>
<dbReference type="EMBL" id="JBDPZD010000002">
    <property type="protein sequence ID" value="MEO3691851.1"/>
    <property type="molecule type" value="Genomic_DNA"/>
</dbReference>
<gene>
    <name evidence="2" type="ORF">ABDJ85_10250</name>
</gene>
<dbReference type="SUPFAM" id="SSF53474">
    <property type="entry name" value="alpha/beta-Hydrolases"/>
    <property type="match status" value="1"/>
</dbReference>
<keyword evidence="2" id="KW-0378">Hydrolase</keyword>
<reference evidence="2 3" key="1">
    <citation type="submission" date="2024-05" db="EMBL/GenBank/DDBJ databases">
        <title>Roseateles sp. DJS-2-20 16S ribosomal RNA gene Genome sequencing and assembly.</title>
        <authorList>
            <person name="Woo H."/>
        </authorList>
    </citation>
    <scope>NUCLEOTIDE SEQUENCE [LARGE SCALE GENOMIC DNA]</scope>
    <source>
        <strain evidence="2 3">DJS-2-20</strain>
    </source>
</reference>
<dbReference type="InterPro" id="IPR022742">
    <property type="entry name" value="Hydrolase_4"/>
</dbReference>
<dbReference type="Proteomes" id="UP001495147">
    <property type="component" value="Unassembled WGS sequence"/>
</dbReference>
<dbReference type="InterPro" id="IPR052920">
    <property type="entry name" value="DNA-binding_regulatory"/>
</dbReference>
<dbReference type="PANTHER" id="PTHR43358:SF4">
    <property type="entry name" value="ALPHA_BETA HYDROLASE FOLD-1 DOMAIN-CONTAINING PROTEIN"/>
    <property type="match status" value="1"/>
</dbReference>
<evidence type="ECO:0000313" key="3">
    <source>
        <dbReference type="Proteomes" id="UP001495147"/>
    </source>
</evidence>
<proteinExistence type="predicted"/>
<feature type="domain" description="Serine aminopeptidase S33" evidence="1">
    <location>
        <begin position="66"/>
        <end position="177"/>
    </location>
</feature>